<comment type="caution">
    <text evidence="2">The sequence shown here is derived from an EMBL/GenBank/DDBJ whole genome shotgun (WGS) entry which is preliminary data.</text>
</comment>
<organism evidence="2 3">
    <name type="scientific">Dillenia turbinata</name>
    <dbReference type="NCBI Taxonomy" id="194707"/>
    <lineage>
        <taxon>Eukaryota</taxon>
        <taxon>Viridiplantae</taxon>
        <taxon>Streptophyta</taxon>
        <taxon>Embryophyta</taxon>
        <taxon>Tracheophyta</taxon>
        <taxon>Spermatophyta</taxon>
        <taxon>Magnoliopsida</taxon>
        <taxon>eudicotyledons</taxon>
        <taxon>Gunneridae</taxon>
        <taxon>Pentapetalae</taxon>
        <taxon>Dilleniales</taxon>
        <taxon>Dilleniaceae</taxon>
        <taxon>Dillenia</taxon>
    </lineage>
</organism>
<evidence type="ECO:0000313" key="2">
    <source>
        <dbReference type="EMBL" id="KAK6947926.1"/>
    </source>
</evidence>
<gene>
    <name evidence="2" type="ORF">RJ641_001399</name>
</gene>
<feature type="region of interest" description="Disordered" evidence="1">
    <location>
        <begin position="1"/>
        <end position="23"/>
    </location>
</feature>
<dbReference type="AlphaFoldDB" id="A0AAN8ZRZ8"/>
<evidence type="ECO:0000313" key="3">
    <source>
        <dbReference type="Proteomes" id="UP001370490"/>
    </source>
</evidence>
<dbReference type="PANTHER" id="PTHR35751:SF3">
    <property type="entry name" value="OS06G0530200 PROTEIN"/>
    <property type="match status" value="1"/>
</dbReference>
<proteinExistence type="predicted"/>
<keyword evidence="3" id="KW-1185">Reference proteome</keyword>
<dbReference type="EMBL" id="JBAMMX010000001">
    <property type="protein sequence ID" value="KAK6947926.1"/>
    <property type="molecule type" value="Genomic_DNA"/>
</dbReference>
<name>A0AAN8ZRZ8_9MAGN</name>
<dbReference type="Proteomes" id="UP001370490">
    <property type="component" value="Unassembled WGS sequence"/>
</dbReference>
<protein>
    <submittedName>
        <fullName evidence="2">Uncharacterized protein</fullName>
    </submittedName>
</protein>
<evidence type="ECO:0000256" key="1">
    <source>
        <dbReference type="SAM" id="MobiDB-lite"/>
    </source>
</evidence>
<sequence length="99" mass="10373">MRSSAEAGVTGNATQQFSRSEVQIAATQMAPGGKASLQPKRTPMSNEEIEAILLSYQAAKLAIQEVWPSSSGSKNLVQSLLLPPALFSIAQASATQQLG</sequence>
<feature type="compositionally biased region" description="Polar residues" evidence="1">
    <location>
        <begin position="11"/>
        <end position="21"/>
    </location>
</feature>
<dbReference type="PANTHER" id="PTHR35751">
    <property type="match status" value="1"/>
</dbReference>
<accession>A0AAN8ZRZ8</accession>
<reference evidence="2 3" key="1">
    <citation type="submission" date="2023-12" db="EMBL/GenBank/DDBJ databases">
        <title>A high-quality genome assembly for Dillenia turbinata (Dilleniales).</title>
        <authorList>
            <person name="Chanderbali A."/>
        </authorList>
    </citation>
    <scope>NUCLEOTIDE SEQUENCE [LARGE SCALE GENOMIC DNA]</scope>
    <source>
        <strain evidence="2">LSX21</strain>
        <tissue evidence="2">Leaf</tissue>
    </source>
</reference>